<name>A0A6G1H6X5_9PEZI</name>
<dbReference type="InterPro" id="IPR011057">
    <property type="entry name" value="Mss4-like_sf"/>
</dbReference>
<comment type="similarity">
    <text evidence="1">Belongs to the Gfa family.</text>
</comment>
<reference evidence="6" key="1">
    <citation type="journal article" date="2020" name="Stud. Mycol.">
        <title>101 Dothideomycetes genomes: a test case for predicting lifestyles and emergence of pathogens.</title>
        <authorList>
            <person name="Haridas S."/>
            <person name="Albert R."/>
            <person name="Binder M."/>
            <person name="Bloem J."/>
            <person name="Labutti K."/>
            <person name="Salamov A."/>
            <person name="Andreopoulos B."/>
            <person name="Baker S."/>
            <person name="Barry K."/>
            <person name="Bills G."/>
            <person name="Bluhm B."/>
            <person name="Cannon C."/>
            <person name="Castanera R."/>
            <person name="Culley D."/>
            <person name="Daum C."/>
            <person name="Ezra D."/>
            <person name="Gonzalez J."/>
            <person name="Henrissat B."/>
            <person name="Kuo A."/>
            <person name="Liang C."/>
            <person name="Lipzen A."/>
            <person name="Lutzoni F."/>
            <person name="Magnuson J."/>
            <person name="Mondo S."/>
            <person name="Nolan M."/>
            <person name="Ohm R."/>
            <person name="Pangilinan J."/>
            <person name="Park H.-J."/>
            <person name="Ramirez L."/>
            <person name="Alfaro M."/>
            <person name="Sun H."/>
            <person name="Tritt A."/>
            <person name="Yoshinaga Y."/>
            <person name="Zwiers L.-H."/>
            <person name="Turgeon B."/>
            <person name="Goodwin S."/>
            <person name="Spatafora J."/>
            <person name="Crous P."/>
            <person name="Grigoriev I."/>
        </authorList>
    </citation>
    <scope>NUCLEOTIDE SEQUENCE</scope>
    <source>
        <strain evidence="6">CBS 113979</strain>
    </source>
</reference>
<evidence type="ECO:0000259" key="5">
    <source>
        <dbReference type="PROSITE" id="PS51891"/>
    </source>
</evidence>
<dbReference type="EMBL" id="ML977147">
    <property type="protein sequence ID" value="KAF1988915.1"/>
    <property type="molecule type" value="Genomic_DNA"/>
</dbReference>
<dbReference type="SUPFAM" id="SSF51316">
    <property type="entry name" value="Mss4-like"/>
    <property type="match status" value="1"/>
</dbReference>
<protein>
    <submittedName>
        <fullName evidence="6">Glutathione-dependent formaldehyde-activating, GFA</fullName>
    </submittedName>
</protein>
<evidence type="ECO:0000313" key="7">
    <source>
        <dbReference type="Proteomes" id="UP000800041"/>
    </source>
</evidence>
<dbReference type="GO" id="GO:0016846">
    <property type="term" value="F:carbon-sulfur lyase activity"/>
    <property type="evidence" value="ECO:0007669"/>
    <property type="project" value="InterPro"/>
</dbReference>
<dbReference type="PANTHER" id="PTHR33337:SF3">
    <property type="entry name" value="CENP-V_GFA DOMAIN-CONTAINING PROTEIN"/>
    <property type="match status" value="1"/>
</dbReference>
<evidence type="ECO:0000256" key="1">
    <source>
        <dbReference type="ARBA" id="ARBA00005495"/>
    </source>
</evidence>
<dbReference type="GO" id="GO:0046872">
    <property type="term" value="F:metal ion binding"/>
    <property type="evidence" value="ECO:0007669"/>
    <property type="project" value="UniProtKB-KW"/>
</dbReference>
<dbReference type="PROSITE" id="PS51891">
    <property type="entry name" value="CENP_V_GFA"/>
    <property type="match status" value="1"/>
</dbReference>
<sequence length="130" mass="14166">MDVACQCGAVRFKTPLEKPLNLYHCHCTQCQKQSASAFGTSAIFPPFELPPDLPVSCYTRPTEKGYTMKCYFCKSCGVRVLHASSKGTYVSVKAGCIEGLDWAGANHIWTESAVIPIPEGAVSYPKEPTD</sequence>
<keyword evidence="4" id="KW-0456">Lyase</keyword>
<dbReference type="Proteomes" id="UP000800041">
    <property type="component" value="Unassembled WGS sequence"/>
</dbReference>
<keyword evidence="7" id="KW-1185">Reference proteome</keyword>
<dbReference type="AlphaFoldDB" id="A0A6G1H6X5"/>
<evidence type="ECO:0000256" key="4">
    <source>
        <dbReference type="ARBA" id="ARBA00023239"/>
    </source>
</evidence>
<dbReference type="OrthoDB" id="5290969at2759"/>
<evidence type="ECO:0000313" key="6">
    <source>
        <dbReference type="EMBL" id="KAF1988915.1"/>
    </source>
</evidence>
<evidence type="ECO:0000256" key="3">
    <source>
        <dbReference type="ARBA" id="ARBA00022833"/>
    </source>
</evidence>
<feature type="domain" description="CENP-V/GFA" evidence="5">
    <location>
        <begin position="1"/>
        <end position="110"/>
    </location>
</feature>
<dbReference type="PANTHER" id="PTHR33337">
    <property type="entry name" value="GFA DOMAIN-CONTAINING PROTEIN"/>
    <property type="match status" value="1"/>
</dbReference>
<dbReference type="Pfam" id="PF04828">
    <property type="entry name" value="GFA"/>
    <property type="match status" value="1"/>
</dbReference>
<evidence type="ECO:0000256" key="2">
    <source>
        <dbReference type="ARBA" id="ARBA00022723"/>
    </source>
</evidence>
<keyword evidence="3" id="KW-0862">Zinc</keyword>
<dbReference type="Gene3D" id="3.90.1590.10">
    <property type="entry name" value="glutathione-dependent formaldehyde- activating enzyme (gfa)"/>
    <property type="match status" value="1"/>
</dbReference>
<dbReference type="InterPro" id="IPR006913">
    <property type="entry name" value="CENP-V/GFA"/>
</dbReference>
<accession>A0A6G1H6X5</accession>
<organism evidence="6 7">
    <name type="scientific">Aulographum hederae CBS 113979</name>
    <dbReference type="NCBI Taxonomy" id="1176131"/>
    <lineage>
        <taxon>Eukaryota</taxon>
        <taxon>Fungi</taxon>
        <taxon>Dikarya</taxon>
        <taxon>Ascomycota</taxon>
        <taxon>Pezizomycotina</taxon>
        <taxon>Dothideomycetes</taxon>
        <taxon>Pleosporomycetidae</taxon>
        <taxon>Aulographales</taxon>
        <taxon>Aulographaceae</taxon>
    </lineage>
</organism>
<gene>
    <name evidence="6" type="ORF">K402DRAFT_391619</name>
</gene>
<proteinExistence type="inferred from homology"/>
<keyword evidence="2" id="KW-0479">Metal-binding</keyword>